<evidence type="ECO:0000256" key="1">
    <source>
        <dbReference type="SAM" id="Phobius"/>
    </source>
</evidence>
<protein>
    <submittedName>
        <fullName evidence="2">Uncharacterized protein</fullName>
    </submittedName>
</protein>
<evidence type="ECO:0000313" key="2">
    <source>
        <dbReference type="EMBL" id="OUL58032.1"/>
    </source>
</evidence>
<dbReference type="EMBL" id="MWPV01000002">
    <property type="protein sequence ID" value="OUL58032.1"/>
    <property type="molecule type" value="Genomic_DNA"/>
</dbReference>
<keyword evidence="3" id="KW-1185">Reference proteome</keyword>
<accession>A0A244CR02</accession>
<feature type="transmembrane region" description="Helical" evidence="1">
    <location>
        <begin position="58"/>
        <end position="75"/>
    </location>
</feature>
<dbReference type="OrthoDB" id="6310843at2"/>
<dbReference type="Proteomes" id="UP000194841">
    <property type="component" value="Unassembled WGS sequence"/>
</dbReference>
<keyword evidence="1" id="KW-0812">Transmembrane</keyword>
<sequence length="76" mass="8719">MHYYILEKEQQLTAITADHAIYQQYLASGYGFVAKMSAWSEKTALQSFKKQSQHVARSPKVLVSLFFLALGFLYLL</sequence>
<keyword evidence="1" id="KW-0472">Membrane</keyword>
<dbReference type="RefSeq" id="WP_086743338.1">
    <property type="nucleotide sequence ID" value="NZ_MWPV01000002.1"/>
</dbReference>
<comment type="caution">
    <text evidence="2">The sequence shown here is derived from an EMBL/GenBank/DDBJ whole genome shotgun (WGS) entry which is preliminary data.</text>
</comment>
<gene>
    <name evidence="2" type="ORF">B1199_06650</name>
</gene>
<name>A0A244CR02_PSEDV</name>
<dbReference type="AlphaFoldDB" id="A0A244CR02"/>
<organism evidence="2 3">
    <name type="scientific">Pseudoalteromonas ulvae</name>
    <dbReference type="NCBI Taxonomy" id="107327"/>
    <lineage>
        <taxon>Bacteria</taxon>
        <taxon>Pseudomonadati</taxon>
        <taxon>Pseudomonadota</taxon>
        <taxon>Gammaproteobacteria</taxon>
        <taxon>Alteromonadales</taxon>
        <taxon>Pseudoalteromonadaceae</taxon>
        <taxon>Pseudoalteromonas</taxon>
    </lineage>
</organism>
<evidence type="ECO:0000313" key="3">
    <source>
        <dbReference type="Proteomes" id="UP000194841"/>
    </source>
</evidence>
<keyword evidence="1" id="KW-1133">Transmembrane helix</keyword>
<reference evidence="2 3" key="1">
    <citation type="submission" date="2017-02" db="EMBL/GenBank/DDBJ databases">
        <title>Pseudoalteromonas ulvae TC14 Genome.</title>
        <authorList>
            <person name="Molmeret M."/>
        </authorList>
    </citation>
    <scope>NUCLEOTIDE SEQUENCE [LARGE SCALE GENOMIC DNA]</scope>
    <source>
        <strain evidence="2">TC14</strain>
    </source>
</reference>
<proteinExistence type="predicted"/>